<keyword evidence="2" id="KW-1185">Reference proteome</keyword>
<name>A0A1R3GC58_COCAP</name>
<accession>A0A1R3GC58</accession>
<comment type="caution">
    <text evidence="1">The sequence shown here is derived from an EMBL/GenBank/DDBJ whole genome shotgun (WGS) entry which is preliminary data.</text>
</comment>
<dbReference type="EMBL" id="AWWV01014613">
    <property type="protein sequence ID" value="OMO55646.1"/>
    <property type="molecule type" value="Genomic_DNA"/>
</dbReference>
<proteinExistence type="predicted"/>
<reference evidence="1 2" key="1">
    <citation type="submission" date="2013-09" db="EMBL/GenBank/DDBJ databases">
        <title>Corchorus capsularis genome sequencing.</title>
        <authorList>
            <person name="Alam M."/>
            <person name="Haque M.S."/>
            <person name="Islam M.S."/>
            <person name="Emdad E.M."/>
            <person name="Islam M.M."/>
            <person name="Ahmed B."/>
            <person name="Halim A."/>
            <person name="Hossen Q.M.M."/>
            <person name="Hossain M.Z."/>
            <person name="Ahmed R."/>
            <person name="Khan M.M."/>
            <person name="Islam R."/>
            <person name="Rashid M.M."/>
            <person name="Khan S.A."/>
            <person name="Rahman M.S."/>
            <person name="Alam M."/>
        </authorList>
    </citation>
    <scope>NUCLEOTIDE SEQUENCE [LARGE SCALE GENOMIC DNA]</scope>
    <source>
        <strain evidence="2">cv. CVL-1</strain>
        <tissue evidence="1">Whole seedling</tissue>
    </source>
</reference>
<protein>
    <submittedName>
        <fullName evidence="1">Uncharacterized protein</fullName>
    </submittedName>
</protein>
<dbReference type="Proteomes" id="UP000188268">
    <property type="component" value="Unassembled WGS sequence"/>
</dbReference>
<dbReference type="AlphaFoldDB" id="A0A1R3GC58"/>
<evidence type="ECO:0000313" key="1">
    <source>
        <dbReference type="EMBL" id="OMO55646.1"/>
    </source>
</evidence>
<gene>
    <name evidence="1" type="ORF">CCACVL1_27118</name>
</gene>
<sequence>MIKLEEITSPGQDERQYTNQNAPAVLSSSHAEVLNIKPENQNPTDEVIDTFAADQ</sequence>
<dbReference type="Gramene" id="OMO55646">
    <property type="protein sequence ID" value="OMO55646"/>
    <property type="gene ID" value="CCACVL1_27118"/>
</dbReference>
<evidence type="ECO:0000313" key="2">
    <source>
        <dbReference type="Proteomes" id="UP000188268"/>
    </source>
</evidence>
<feature type="non-terminal residue" evidence="1">
    <location>
        <position position="55"/>
    </location>
</feature>
<organism evidence="1 2">
    <name type="scientific">Corchorus capsularis</name>
    <name type="common">Jute</name>
    <dbReference type="NCBI Taxonomy" id="210143"/>
    <lineage>
        <taxon>Eukaryota</taxon>
        <taxon>Viridiplantae</taxon>
        <taxon>Streptophyta</taxon>
        <taxon>Embryophyta</taxon>
        <taxon>Tracheophyta</taxon>
        <taxon>Spermatophyta</taxon>
        <taxon>Magnoliopsida</taxon>
        <taxon>eudicotyledons</taxon>
        <taxon>Gunneridae</taxon>
        <taxon>Pentapetalae</taxon>
        <taxon>rosids</taxon>
        <taxon>malvids</taxon>
        <taxon>Malvales</taxon>
        <taxon>Malvaceae</taxon>
        <taxon>Grewioideae</taxon>
        <taxon>Apeibeae</taxon>
        <taxon>Corchorus</taxon>
    </lineage>
</organism>